<comment type="caution">
    <text evidence="2">The sequence shown here is derived from an EMBL/GenBank/DDBJ whole genome shotgun (WGS) entry which is preliminary data.</text>
</comment>
<organism evidence="2 3">
    <name type="scientific">Hibiscus sabdariffa</name>
    <name type="common">roselle</name>
    <dbReference type="NCBI Taxonomy" id="183260"/>
    <lineage>
        <taxon>Eukaryota</taxon>
        <taxon>Viridiplantae</taxon>
        <taxon>Streptophyta</taxon>
        <taxon>Embryophyta</taxon>
        <taxon>Tracheophyta</taxon>
        <taxon>Spermatophyta</taxon>
        <taxon>Magnoliopsida</taxon>
        <taxon>eudicotyledons</taxon>
        <taxon>Gunneridae</taxon>
        <taxon>Pentapetalae</taxon>
        <taxon>rosids</taxon>
        <taxon>malvids</taxon>
        <taxon>Malvales</taxon>
        <taxon>Malvaceae</taxon>
        <taxon>Malvoideae</taxon>
        <taxon>Hibiscus</taxon>
    </lineage>
</organism>
<dbReference type="Pfam" id="PF13456">
    <property type="entry name" value="RVT_3"/>
    <property type="match status" value="1"/>
</dbReference>
<feature type="domain" description="RNase H type-1" evidence="1">
    <location>
        <begin position="225"/>
        <end position="286"/>
    </location>
</feature>
<proteinExistence type="predicted"/>
<keyword evidence="3" id="KW-1185">Reference proteome</keyword>
<evidence type="ECO:0000313" key="3">
    <source>
        <dbReference type="Proteomes" id="UP001396334"/>
    </source>
</evidence>
<dbReference type="NCBIfam" id="TIGR01615">
    <property type="entry name" value="A_thal_3542"/>
    <property type="match status" value="1"/>
</dbReference>
<dbReference type="EMBL" id="JBBPBN010000005">
    <property type="protein sequence ID" value="KAK9037627.1"/>
    <property type="molecule type" value="Genomic_DNA"/>
</dbReference>
<evidence type="ECO:0000313" key="2">
    <source>
        <dbReference type="EMBL" id="KAK9037627.1"/>
    </source>
</evidence>
<protein>
    <recommendedName>
        <fullName evidence="1">RNase H type-1 domain-containing protein</fullName>
    </recommendedName>
</protein>
<gene>
    <name evidence="2" type="ORF">V6N11_022531</name>
</gene>
<name>A0ABR2TK80_9ROSI</name>
<dbReference type="Proteomes" id="UP001396334">
    <property type="component" value="Unassembled WGS sequence"/>
</dbReference>
<reference evidence="2 3" key="1">
    <citation type="journal article" date="2024" name="G3 (Bethesda)">
        <title>Genome assembly of Hibiscus sabdariffa L. provides insights into metabolisms of medicinal natural products.</title>
        <authorList>
            <person name="Kim T."/>
        </authorList>
    </citation>
    <scope>NUCLEOTIDE SEQUENCE [LARGE SCALE GENOMIC DNA]</scope>
    <source>
        <strain evidence="2">TK-2024</strain>
        <tissue evidence="2">Old leaves</tissue>
    </source>
</reference>
<dbReference type="InterPro" id="IPR006502">
    <property type="entry name" value="PDDEXK-like"/>
</dbReference>
<accession>A0ABR2TK80</accession>
<dbReference type="InterPro" id="IPR002156">
    <property type="entry name" value="RNaseH_domain"/>
</dbReference>
<sequence>MASLEEEELVQMVHDFIESESSSPMFPSLSNHLPSQLSTLQEIVRSGTDVERGVLEIVSKHIRSKKDFQRSSGLNKWLALTLKMVGFNASLCQTSWVTSPGCAAGDYEYIEIVTENESGETVRLVVDIDFKSQFELARPSPTYKELTDALPSIFVGGEEKLKNIISVVCSAAKHSFREAGLHVPPWRTSAYMHSKWLCATATSTVGSCGRANGEQGKAKGKWAAPMGVRAVLLEVDSEDVVRVVRSCRGGGSIFNQVLELMDREWHVEICWIPRRINRVTDGLARLAKLDSLECEFFAAPPDELIDLVQTDMLEAALG</sequence>
<evidence type="ECO:0000259" key="1">
    <source>
        <dbReference type="Pfam" id="PF13456"/>
    </source>
</evidence>
<dbReference type="Pfam" id="PF04720">
    <property type="entry name" value="PDDEXK_6"/>
    <property type="match status" value="1"/>
</dbReference>
<dbReference type="PANTHER" id="PTHR31579:SF34">
    <property type="entry name" value="T14N5.3 PROTEIN"/>
    <property type="match status" value="1"/>
</dbReference>
<dbReference type="PANTHER" id="PTHR31579">
    <property type="entry name" value="OS03G0796600 PROTEIN"/>
    <property type="match status" value="1"/>
</dbReference>